<keyword evidence="13" id="KW-0732">Signal</keyword>
<dbReference type="Pfam" id="PF07715">
    <property type="entry name" value="Plug"/>
    <property type="match status" value="1"/>
</dbReference>
<feature type="compositionally biased region" description="Low complexity" evidence="12">
    <location>
        <begin position="401"/>
        <end position="421"/>
    </location>
</feature>
<dbReference type="GO" id="GO:0044718">
    <property type="term" value="P:siderophore transmembrane transport"/>
    <property type="evidence" value="ECO:0007669"/>
    <property type="project" value="TreeGrafter"/>
</dbReference>
<evidence type="ECO:0000256" key="1">
    <source>
        <dbReference type="ARBA" id="ARBA00004571"/>
    </source>
</evidence>
<evidence type="ECO:0000313" key="16">
    <source>
        <dbReference type="EMBL" id="BBG30022.1"/>
    </source>
</evidence>
<evidence type="ECO:0000256" key="8">
    <source>
        <dbReference type="ARBA" id="ARBA00023170"/>
    </source>
</evidence>
<keyword evidence="9 10" id="KW-0998">Cell outer membrane</keyword>
<keyword evidence="5 10" id="KW-0812">Transmembrane</keyword>
<keyword evidence="6 11" id="KW-0798">TonB box</keyword>
<feature type="chain" id="PRO_5016566837" evidence="13">
    <location>
        <begin position="26"/>
        <end position="745"/>
    </location>
</feature>
<dbReference type="PANTHER" id="PTHR30069:SF51">
    <property type="entry name" value="FERRIENTEROBACTIN RECEPTOR"/>
    <property type="match status" value="1"/>
</dbReference>
<dbReference type="EMBL" id="AP018933">
    <property type="protein sequence ID" value="BBG30022.1"/>
    <property type="molecule type" value="Genomic_DNA"/>
</dbReference>
<dbReference type="PANTHER" id="PTHR30069">
    <property type="entry name" value="TONB-DEPENDENT OUTER MEMBRANE RECEPTOR"/>
    <property type="match status" value="1"/>
</dbReference>
<proteinExistence type="inferred from homology"/>
<name>A0A348HEH0_9GAMM</name>
<evidence type="ECO:0000313" key="17">
    <source>
        <dbReference type="Proteomes" id="UP000267342"/>
    </source>
</evidence>
<dbReference type="Gene3D" id="2.40.170.20">
    <property type="entry name" value="TonB-dependent receptor, beta-barrel domain"/>
    <property type="match status" value="1"/>
</dbReference>
<dbReference type="Pfam" id="PF00593">
    <property type="entry name" value="TonB_dep_Rec_b-barrel"/>
    <property type="match status" value="1"/>
</dbReference>
<evidence type="ECO:0000256" key="11">
    <source>
        <dbReference type="RuleBase" id="RU003357"/>
    </source>
</evidence>
<dbReference type="GO" id="GO:0038023">
    <property type="term" value="F:signaling receptor activity"/>
    <property type="evidence" value="ECO:0007669"/>
    <property type="project" value="InterPro"/>
</dbReference>
<comment type="similarity">
    <text evidence="2 10 11">Belongs to the TonB-dependent receptor family.</text>
</comment>
<dbReference type="GO" id="GO:0042912">
    <property type="term" value="F:colicin transmembrane transporter activity"/>
    <property type="evidence" value="ECO:0007669"/>
    <property type="project" value="TreeGrafter"/>
</dbReference>
<evidence type="ECO:0000256" key="9">
    <source>
        <dbReference type="ARBA" id="ARBA00023237"/>
    </source>
</evidence>
<comment type="subcellular location">
    <subcellularLocation>
        <location evidence="1 10">Cell outer membrane</location>
        <topology evidence="1 10">Multi-pass membrane protein</topology>
    </subcellularLocation>
</comment>
<dbReference type="InterPro" id="IPR058134">
    <property type="entry name" value="PirA/FepA/PfeA"/>
</dbReference>
<dbReference type="InterPro" id="IPR037066">
    <property type="entry name" value="Plug_dom_sf"/>
</dbReference>
<evidence type="ECO:0000256" key="6">
    <source>
        <dbReference type="ARBA" id="ARBA00023077"/>
    </source>
</evidence>
<dbReference type="KEGG" id="zpl:ZBT109_1262"/>
<dbReference type="GO" id="GO:0009279">
    <property type="term" value="C:cell outer membrane"/>
    <property type="evidence" value="ECO:0007669"/>
    <property type="project" value="UniProtKB-SubCell"/>
</dbReference>
<dbReference type="Gene3D" id="2.170.130.10">
    <property type="entry name" value="TonB-dependent receptor, plug domain"/>
    <property type="match status" value="1"/>
</dbReference>
<protein>
    <submittedName>
        <fullName evidence="16">Outer membrane porin, receptor for ferric enterobactin and colicins B and D</fullName>
    </submittedName>
</protein>
<evidence type="ECO:0000256" key="5">
    <source>
        <dbReference type="ARBA" id="ARBA00022692"/>
    </source>
</evidence>
<evidence type="ECO:0000256" key="7">
    <source>
        <dbReference type="ARBA" id="ARBA00023136"/>
    </source>
</evidence>
<evidence type="ECO:0000259" key="15">
    <source>
        <dbReference type="Pfam" id="PF07715"/>
    </source>
</evidence>
<evidence type="ECO:0000256" key="10">
    <source>
        <dbReference type="PROSITE-ProRule" id="PRU01360"/>
    </source>
</evidence>
<dbReference type="NCBIfam" id="TIGR01783">
    <property type="entry name" value="TonB-siderophor"/>
    <property type="match status" value="1"/>
</dbReference>
<dbReference type="PROSITE" id="PS52016">
    <property type="entry name" value="TONB_DEPENDENT_REC_3"/>
    <property type="match status" value="1"/>
</dbReference>
<dbReference type="InterPro" id="IPR010105">
    <property type="entry name" value="TonB_sidphr_rcpt"/>
</dbReference>
<gene>
    <name evidence="16" type="ORF">ZBT109_1262</name>
</gene>
<feature type="domain" description="TonB-dependent receptor plug" evidence="15">
    <location>
        <begin position="54"/>
        <end position="167"/>
    </location>
</feature>
<keyword evidence="17" id="KW-1185">Reference proteome</keyword>
<dbReference type="InterPro" id="IPR000531">
    <property type="entry name" value="Beta-barrel_TonB"/>
</dbReference>
<dbReference type="OrthoDB" id="9760494at2"/>
<organism evidence="16 17">
    <name type="scientific">Zymobacter palmae</name>
    <dbReference type="NCBI Taxonomy" id="33074"/>
    <lineage>
        <taxon>Bacteria</taxon>
        <taxon>Pseudomonadati</taxon>
        <taxon>Pseudomonadota</taxon>
        <taxon>Gammaproteobacteria</taxon>
        <taxon>Oceanospirillales</taxon>
        <taxon>Halomonadaceae</taxon>
        <taxon>Zymobacter group</taxon>
        <taxon>Zymobacter</taxon>
    </lineage>
</organism>
<evidence type="ECO:0000259" key="14">
    <source>
        <dbReference type="Pfam" id="PF00593"/>
    </source>
</evidence>
<evidence type="ECO:0000256" key="3">
    <source>
        <dbReference type="ARBA" id="ARBA00022448"/>
    </source>
</evidence>
<evidence type="ECO:0000256" key="13">
    <source>
        <dbReference type="SAM" id="SignalP"/>
    </source>
</evidence>
<dbReference type="GO" id="GO:0042931">
    <property type="term" value="F:enterobactin transmembrane transporter activity"/>
    <property type="evidence" value="ECO:0007669"/>
    <property type="project" value="TreeGrafter"/>
</dbReference>
<dbReference type="CDD" id="cd01347">
    <property type="entry name" value="ligand_gated_channel"/>
    <property type="match status" value="1"/>
</dbReference>
<keyword evidence="8 16" id="KW-0675">Receptor</keyword>
<dbReference type="AlphaFoldDB" id="A0A348HEH0"/>
<dbReference type="Proteomes" id="UP000267342">
    <property type="component" value="Chromosome"/>
</dbReference>
<evidence type="ECO:0000256" key="4">
    <source>
        <dbReference type="ARBA" id="ARBA00022452"/>
    </source>
</evidence>
<feature type="signal peptide" evidence="13">
    <location>
        <begin position="1"/>
        <end position="25"/>
    </location>
</feature>
<dbReference type="GO" id="GO:0015344">
    <property type="term" value="F:siderophore uptake transmembrane transporter activity"/>
    <property type="evidence" value="ECO:0007669"/>
    <property type="project" value="TreeGrafter"/>
</dbReference>
<feature type="region of interest" description="Disordered" evidence="12">
    <location>
        <begin position="400"/>
        <end position="421"/>
    </location>
</feature>
<feature type="domain" description="TonB-dependent receptor-like beta-barrel" evidence="14">
    <location>
        <begin position="284"/>
        <end position="699"/>
    </location>
</feature>
<keyword evidence="7 10" id="KW-0472">Membrane</keyword>
<evidence type="ECO:0000256" key="12">
    <source>
        <dbReference type="SAM" id="MobiDB-lite"/>
    </source>
</evidence>
<keyword evidence="4 10" id="KW-1134">Transmembrane beta strand</keyword>
<dbReference type="InterPro" id="IPR036942">
    <property type="entry name" value="Beta-barrel_TonB_sf"/>
</dbReference>
<sequence>MKRPLHPSFALFGLTLGSMSLYVHAADDTSSDVTTSDTIEVTAPAIQSLQALGVSTIGSEDIEKHPPARDVSELVRTMPGVNLIGNSTSGQRGNNRQIDLRGMGPENTLILVDGLPVSSRGSVRYGWRGERDSRGDSNWVPPEMIDHIDVIRGPAAARYGNGAAGGVVNIITKKNKDKQWHGTLGGYMNAPQHSSEGATKRTNFSLSGPLAQDVDFRLFGNYSKTDADDWDINAGHQSQRTGTYASTLPAGREGVIDKDVNAAVDWHFTPQQTLSFEAGFGRQGNLYAGDTQNTNTSALVRSMYGKETNVLYRETFALRHTGQWDDGVGTQNYLQYERTRNTRMNEGLAGGTEGIFSDGNFSTSRLNSLTAHSEVTLPFSFIRPQSATFGAEWTHQSLYDGSSTSQSTATGGTISGISSTGRDPKTDADLFSLFTEDNIALTSSTRLTPGLRFDHHSTAGTTFGPSLNLSQDMGDDFTLKMGIAKAYKAPNLYQTNPSYLLYSNGQGCYTGTPCYLLGNEDLKPETSINKELGVEFHRGNVLANLTYFRNDYHNKIEAGTTPIGTTTNGKTNLYQWENVPRAVIQGIEGSVNLPITDTITWNNNLTWMLENRNKSTNDYLSVIPEYTLNSTLSWQATDDFSMQSTVTWYGVQKPKKYNYKGEATSGSERQTVSPYALLGMSGTYKVNSHLSVTTGIDNVLDKRHFREGNAQTTGNANTNSYMYGAGAATYNDPGRTVYVSLQSSF</sequence>
<dbReference type="RefSeq" id="WP_027704757.1">
    <property type="nucleotide sequence ID" value="NZ_AP018933.1"/>
</dbReference>
<reference evidence="16 17" key="1">
    <citation type="submission" date="2018-09" db="EMBL/GenBank/DDBJ databases">
        <title>Zymobacter palmae IAM14233 (=T109) whole genome analysis.</title>
        <authorList>
            <person name="Yanase H."/>
        </authorList>
    </citation>
    <scope>NUCLEOTIDE SEQUENCE [LARGE SCALE GENOMIC DNA]</scope>
    <source>
        <strain evidence="16 17">IAM14233</strain>
    </source>
</reference>
<keyword evidence="3 10" id="KW-0813">Transport</keyword>
<accession>A0A348HEH0</accession>
<dbReference type="NCBIfam" id="NF010051">
    <property type="entry name" value="PRK13528.1"/>
    <property type="match status" value="1"/>
</dbReference>
<dbReference type="SUPFAM" id="SSF56935">
    <property type="entry name" value="Porins"/>
    <property type="match status" value="1"/>
</dbReference>
<evidence type="ECO:0000256" key="2">
    <source>
        <dbReference type="ARBA" id="ARBA00009810"/>
    </source>
</evidence>
<dbReference type="NCBIfam" id="NF010048">
    <property type="entry name" value="PRK13524.1"/>
    <property type="match status" value="1"/>
</dbReference>
<dbReference type="STRING" id="1123510.GCA_000620025_01331"/>
<dbReference type="InterPro" id="IPR012910">
    <property type="entry name" value="Plug_dom"/>
</dbReference>
<dbReference type="InterPro" id="IPR039426">
    <property type="entry name" value="TonB-dep_rcpt-like"/>
</dbReference>